<reference evidence="3" key="1">
    <citation type="journal article" date="2019" name="Int. J. Syst. Evol. Microbiol.">
        <title>The Global Catalogue of Microorganisms (GCM) 10K type strain sequencing project: providing services to taxonomists for standard genome sequencing and annotation.</title>
        <authorList>
            <consortium name="The Broad Institute Genomics Platform"/>
            <consortium name="The Broad Institute Genome Sequencing Center for Infectious Disease"/>
            <person name="Wu L."/>
            <person name="Ma J."/>
        </authorList>
    </citation>
    <scope>NUCLEOTIDE SEQUENCE [LARGE SCALE GENOMIC DNA]</scope>
    <source>
        <strain evidence="3">CGMCC 4.7367</strain>
    </source>
</reference>
<keyword evidence="1" id="KW-1133">Transmembrane helix</keyword>
<dbReference type="RefSeq" id="WP_191296202.1">
    <property type="nucleotide sequence ID" value="NZ_BNAR01000001.1"/>
</dbReference>
<keyword evidence="3" id="KW-1185">Reference proteome</keyword>
<keyword evidence="1" id="KW-0812">Transmembrane</keyword>
<gene>
    <name evidence="2" type="ORF">GCM10017774_09980</name>
</gene>
<dbReference type="Proteomes" id="UP000605568">
    <property type="component" value="Unassembled WGS sequence"/>
</dbReference>
<comment type="caution">
    <text evidence="2">The sequence shown here is derived from an EMBL/GenBank/DDBJ whole genome shotgun (WGS) entry which is preliminary data.</text>
</comment>
<keyword evidence="1" id="KW-0472">Membrane</keyword>
<sequence>MAGARRGGLSAVSVVLLAPALALLGNVATNTVEVSWRWWPLTVWIVVGLLVAGTVWAETSSTR</sequence>
<feature type="transmembrane region" description="Helical" evidence="1">
    <location>
        <begin position="38"/>
        <end position="57"/>
    </location>
</feature>
<organism evidence="2 3">
    <name type="scientific">Lentzea cavernae</name>
    <dbReference type="NCBI Taxonomy" id="2020703"/>
    <lineage>
        <taxon>Bacteria</taxon>
        <taxon>Bacillati</taxon>
        <taxon>Actinomycetota</taxon>
        <taxon>Actinomycetes</taxon>
        <taxon>Pseudonocardiales</taxon>
        <taxon>Pseudonocardiaceae</taxon>
        <taxon>Lentzea</taxon>
    </lineage>
</organism>
<evidence type="ECO:0008006" key="4">
    <source>
        <dbReference type="Google" id="ProtNLM"/>
    </source>
</evidence>
<proteinExistence type="predicted"/>
<evidence type="ECO:0000313" key="2">
    <source>
        <dbReference type="EMBL" id="GHH31080.1"/>
    </source>
</evidence>
<evidence type="ECO:0000256" key="1">
    <source>
        <dbReference type="SAM" id="Phobius"/>
    </source>
</evidence>
<accession>A0ABQ3M331</accession>
<name>A0ABQ3M331_9PSEU</name>
<protein>
    <recommendedName>
        <fullName evidence="4">DUF5668 domain-containing protein</fullName>
    </recommendedName>
</protein>
<dbReference type="EMBL" id="BNAR01000001">
    <property type="protein sequence ID" value="GHH31080.1"/>
    <property type="molecule type" value="Genomic_DNA"/>
</dbReference>
<evidence type="ECO:0000313" key="3">
    <source>
        <dbReference type="Proteomes" id="UP000605568"/>
    </source>
</evidence>